<evidence type="ECO:0000313" key="5">
    <source>
        <dbReference type="EMBL" id="OFV68179.1"/>
    </source>
</evidence>
<dbReference type="PANTHER" id="PTHR43475">
    <property type="entry name" value="METHYLTHIORIBOSE-1-PHOSPHATE ISOMERASE"/>
    <property type="match status" value="1"/>
</dbReference>
<sequence length="301" mass="32985">MSIEETASKIKNMEIRGAGKIARCAVMALKEYALSIDAESTELYLKALREGCNELKNTRPTAISLSNALSYVMRRATGESIEEIRANLVKAVDDFVEASIAAIEQIATMGSHRIVDGDVILTHCNSTAAIRTIIKAHEEGKQISVYATETRPRYQGRITARTLAENGIPVTLIVDSAVRFFMQKVDIVIIGADTVASNGVVINKIGTSLVALAANEARVPVLVCAEGYKFSRETAMGRIVEIEERDPSEIVDVAEFEGLDVKIKNPVFDQTPPRYIDSIVTEMGVISPFAAYDIIKKFEER</sequence>
<dbReference type="NCBIfam" id="TIGR00511">
    <property type="entry name" value="ribulose_e2b2"/>
    <property type="match status" value="1"/>
</dbReference>
<evidence type="ECO:0000313" key="6">
    <source>
        <dbReference type="Proteomes" id="UP000186940"/>
    </source>
</evidence>
<dbReference type="Gene3D" id="1.20.120.420">
    <property type="entry name" value="translation initiation factor eif-2b, domain 1"/>
    <property type="match status" value="1"/>
</dbReference>
<comment type="caution">
    <text evidence="5">The sequence shown here is derived from an EMBL/GenBank/DDBJ whole genome shotgun (WGS) entry which is preliminary data.</text>
</comment>
<feature type="binding site" evidence="4">
    <location>
        <position position="229"/>
    </location>
    <ligand>
        <name>substrate</name>
    </ligand>
</feature>
<keyword evidence="6" id="KW-1185">Reference proteome</keyword>
<dbReference type="InterPro" id="IPR027363">
    <property type="entry name" value="M1Pi_N"/>
</dbReference>
<keyword evidence="5" id="KW-0396">Initiation factor</keyword>
<comment type="similarity">
    <text evidence="1 4">Belongs to the eIF-2B alpha/beta/delta subunits family. R15P isomerase subfamily.</text>
</comment>
<proteinExistence type="inferred from homology"/>
<evidence type="ECO:0000256" key="4">
    <source>
        <dbReference type="HAMAP-Rule" id="MF_02230"/>
    </source>
</evidence>
<evidence type="ECO:0000256" key="2">
    <source>
        <dbReference type="ARBA" id="ARBA00023235"/>
    </source>
</evidence>
<evidence type="ECO:0000256" key="1">
    <source>
        <dbReference type="ARBA" id="ARBA00009229"/>
    </source>
</evidence>
<dbReference type="EMBL" id="LYOS01000002">
    <property type="protein sequence ID" value="OFV68179.1"/>
    <property type="molecule type" value="Genomic_DNA"/>
</dbReference>
<dbReference type="EC" id="5.3.1.29" evidence="4"/>
<dbReference type="GO" id="GO:0046523">
    <property type="term" value="F:S-methyl-5-thioribose-1-phosphate isomerase activity"/>
    <property type="evidence" value="ECO:0007669"/>
    <property type="project" value="TreeGrafter"/>
</dbReference>
<gene>
    <name evidence="5" type="ORF">SCAL_000819</name>
</gene>
<reference evidence="5" key="1">
    <citation type="submission" date="2016-05" db="EMBL/GenBank/DDBJ databases">
        <title>Microbial consortia oxidize butane by reversing methanogenesis.</title>
        <authorList>
            <person name="Laso-Perez R."/>
            <person name="Richter M."/>
            <person name="Wegener G."/>
            <person name="Musat F."/>
        </authorList>
    </citation>
    <scope>NUCLEOTIDE SEQUENCE [LARGE SCALE GENOMIC DNA]</scope>
    <source>
        <strain evidence="5">BOX2</strain>
    </source>
</reference>
<dbReference type="GO" id="GO:0019509">
    <property type="term" value="P:L-methionine salvage from methylthioadenosine"/>
    <property type="evidence" value="ECO:0007669"/>
    <property type="project" value="TreeGrafter"/>
</dbReference>
<dbReference type="GO" id="GO:0043917">
    <property type="term" value="F:ribose 1,5-bisphosphate isomerase activity"/>
    <property type="evidence" value="ECO:0007669"/>
    <property type="project" value="UniProtKB-UniRule"/>
</dbReference>
<dbReference type="Pfam" id="PF01008">
    <property type="entry name" value="IF-2B"/>
    <property type="match status" value="1"/>
</dbReference>
<protein>
    <recommendedName>
        <fullName evidence="4">Ribose 1,5-bisphosphate isomerase</fullName>
        <shortName evidence="4">R15P isomerase</shortName>
        <shortName evidence="4">R15Pi</shortName>
        <ecNumber evidence="4">5.3.1.29</ecNumber>
    </recommendedName>
    <alternativeName>
        <fullName evidence="4">Ribulose 1,5-bisphosphate synthase</fullName>
        <shortName evidence="4">RuBP synthase</shortName>
    </alternativeName>
</protein>
<dbReference type="PATRIC" id="fig|1838285.3.peg.828"/>
<feature type="active site" description="Proton acceptor" evidence="4">
    <location>
        <position position="124"/>
    </location>
</feature>
<organism evidence="5 6">
    <name type="scientific">Candidatus Syntropharchaeum caldarium</name>
    <dbReference type="NCBI Taxonomy" id="1838285"/>
    <lineage>
        <taxon>Archaea</taxon>
        <taxon>Methanobacteriati</taxon>
        <taxon>Methanobacteriota</taxon>
        <taxon>Stenosarchaea group</taxon>
        <taxon>Methanomicrobia</taxon>
        <taxon>Methanosarcinales</taxon>
        <taxon>ANME-2 cluster</taxon>
        <taxon>Candidatus Syntropharchaeum</taxon>
    </lineage>
</organism>
<comment type="miscellaneous">
    <text evidence="4">Reaction proceeds via a cis-phosphoenolate intermediate.</text>
</comment>
<feature type="binding site" evidence="4">
    <location>
        <begin position="203"/>
        <end position="204"/>
    </location>
    <ligand>
        <name>substrate</name>
    </ligand>
</feature>
<dbReference type="InterPro" id="IPR042529">
    <property type="entry name" value="IF_2B-like_C"/>
</dbReference>
<keyword evidence="2 4" id="KW-0413">Isomerase</keyword>
<dbReference type="FunFam" id="3.40.50.10470:FF:000019">
    <property type="entry name" value="Ribose 1,5-bisphosphate isomerase"/>
    <property type="match status" value="1"/>
</dbReference>
<dbReference type="STRING" id="1838285.SCAL_000819"/>
<dbReference type="PANTHER" id="PTHR43475:SF2">
    <property type="entry name" value="RIBOSE 1,5-BISPHOSPHATE ISOMERASE"/>
    <property type="match status" value="1"/>
</dbReference>
<comment type="caution">
    <text evidence="4">Lacks conserved residue(s) required for the propagation of feature annotation.</text>
</comment>
<dbReference type="SUPFAM" id="SSF100950">
    <property type="entry name" value="NagB/RpiA/CoA transferase-like"/>
    <property type="match status" value="1"/>
</dbReference>
<dbReference type="AlphaFoldDB" id="A0A1F2P9Y3"/>
<keyword evidence="5" id="KW-0648">Protein biosynthesis</keyword>
<dbReference type="Proteomes" id="UP000186940">
    <property type="component" value="Unassembled WGS sequence"/>
</dbReference>
<dbReference type="InterPro" id="IPR000649">
    <property type="entry name" value="IF-2B-related"/>
</dbReference>
<feature type="active site" description="Proton donor" evidence="4">
    <location>
        <position position="193"/>
    </location>
</feature>
<accession>A0A1F2P9Y3</accession>
<dbReference type="InterPro" id="IPR011559">
    <property type="entry name" value="Initiation_fac_2B_a/b/d"/>
</dbReference>
<evidence type="ECO:0000256" key="3">
    <source>
        <dbReference type="ARBA" id="ARBA00023277"/>
    </source>
</evidence>
<dbReference type="HAMAP" id="MF_02230">
    <property type="entry name" value="R15P_isomerase"/>
    <property type="match status" value="1"/>
</dbReference>
<dbReference type="GO" id="GO:0003743">
    <property type="term" value="F:translation initiation factor activity"/>
    <property type="evidence" value="ECO:0007669"/>
    <property type="project" value="UniProtKB-KW"/>
</dbReference>
<keyword evidence="3 4" id="KW-0119">Carbohydrate metabolism</keyword>
<comment type="function">
    <text evidence="4">Catalyzes the isomerization of ribose 1,5-bisphosphate (R15P) to ribulose 1,5-bisphosphate (RuBP), the CO(2) acceptor and substrate for RubisCO. Functions in an archaeal AMP degradation pathway, together with AMP phosphorylase and RubisCO.</text>
</comment>
<dbReference type="InterPro" id="IPR005250">
    <property type="entry name" value="R15Pi"/>
</dbReference>
<dbReference type="Gene3D" id="3.40.50.10470">
    <property type="entry name" value="Translation initiation factor eif-2b, domain 2"/>
    <property type="match status" value="1"/>
</dbReference>
<feature type="binding site" evidence="4">
    <location>
        <begin position="16"/>
        <end position="19"/>
    </location>
    <ligand>
        <name>substrate</name>
    </ligand>
</feature>
<dbReference type="GO" id="GO:0019323">
    <property type="term" value="P:pentose catabolic process"/>
    <property type="evidence" value="ECO:0007669"/>
    <property type="project" value="UniProtKB-UniRule"/>
</dbReference>
<dbReference type="NCBIfam" id="TIGR00524">
    <property type="entry name" value="eIF-2B_rel"/>
    <property type="match status" value="1"/>
</dbReference>
<comment type="catalytic activity">
    <reaction evidence="4">
        <text>alpha-D-ribose 1,5-bisphosphate = D-ribulose 1,5-bisphosphate</text>
        <dbReference type="Rhea" id="RHEA:32243"/>
        <dbReference type="ChEBI" id="CHEBI:57870"/>
        <dbReference type="ChEBI" id="CHEBI:68688"/>
        <dbReference type="EC" id="5.3.1.29"/>
    </reaction>
</comment>
<dbReference type="InterPro" id="IPR037171">
    <property type="entry name" value="NagB/RpiA_transferase-like"/>
</dbReference>
<name>A0A1F2P9Y3_9EURY</name>
<feature type="binding site" evidence="4">
    <location>
        <position position="59"/>
    </location>
    <ligand>
        <name>substrate</name>
    </ligand>
</feature>